<protein>
    <recommendedName>
        <fullName evidence="5">RxLR effector protein</fullName>
    </recommendedName>
</protein>
<evidence type="ECO:0000256" key="5">
    <source>
        <dbReference type="RuleBase" id="RU367124"/>
    </source>
</evidence>
<keyword evidence="4 5" id="KW-0732">Signal</keyword>
<dbReference type="InterPro" id="IPR031825">
    <property type="entry name" value="RXLR"/>
</dbReference>
<sequence>MRLLLWVLVVTLVTFLSSSDAASTDSNKKQVAQLESGLEFMGRDLAAENAVSDDTRLLRSENKKTVDTADENDREERVAILSGTSNAVRRVLAKIQAKIDLIFDKKFREYMENGMTPADVKKEFEPFSAMSWRLSSRDRHYVNRYETWLRTKYPDSPLLKPKVAEA</sequence>
<evidence type="ECO:0000313" key="7">
    <source>
        <dbReference type="Proteomes" id="UP001165083"/>
    </source>
</evidence>
<evidence type="ECO:0000313" key="6">
    <source>
        <dbReference type="EMBL" id="GMF30291.1"/>
    </source>
</evidence>
<dbReference type="EMBL" id="BSXW01000827">
    <property type="protein sequence ID" value="GMF30291.1"/>
    <property type="molecule type" value="Genomic_DNA"/>
</dbReference>
<feature type="chain" id="PRO_5041013898" description="RxLR effector protein" evidence="5">
    <location>
        <begin position="22"/>
        <end position="166"/>
    </location>
</feature>
<comment type="subcellular location">
    <subcellularLocation>
        <location evidence="1 5">Secreted</location>
    </subcellularLocation>
</comment>
<evidence type="ECO:0000256" key="1">
    <source>
        <dbReference type="ARBA" id="ARBA00004613"/>
    </source>
</evidence>
<evidence type="ECO:0000256" key="4">
    <source>
        <dbReference type="ARBA" id="ARBA00022729"/>
    </source>
</evidence>
<dbReference type="Pfam" id="PF16810">
    <property type="entry name" value="RXLR"/>
    <property type="match status" value="1"/>
</dbReference>
<evidence type="ECO:0000256" key="2">
    <source>
        <dbReference type="ARBA" id="ARBA00010400"/>
    </source>
</evidence>
<accession>A0A9W6UC11</accession>
<comment type="domain">
    <text evidence="5">The RxLR-dEER motif acts to carry the protein into the host cell cytoplasm through binding to cell surface phosphatidylinositol-3-phosphate.</text>
</comment>
<keyword evidence="7" id="KW-1185">Reference proteome</keyword>
<comment type="caution">
    <text evidence="6">The sequence shown here is derived from an EMBL/GenBank/DDBJ whole genome shotgun (WGS) entry which is preliminary data.</text>
</comment>
<feature type="signal peptide" evidence="5">
    <location>
        <begin position="1"/>
        <end position="21"/>
    </location>
</feature>
<comment type="similarity">
    <text evidence="2 5">Belongs to the RxLR effector family.</text>
</comment>
<comment type="function">
    <text evidence="5">Effector that suppresses plant defense responses during pathogen infection.</text>
</comment>
<evidence type="ECO:0000256" key="3">
    <source>
        <dbReference type="ARBA" id="ARBA00022525"/>
    </source>
</evidence>
<proteinExistence type="inferred from homology"/>
<dbReference type="AlphaFoldDB" id="A0A9W6UC11"/>
<dbReference type="Proteomes" id="UP001165083">
    <property type="component" value="Unassembled WGS sequence"/>
</dbReference>
<gene>
    <name evidence="6" type="ORF">Plil01_001290600</name>
</gene>
<dbReference type="GO" id="GO:0005576">
    <property type="term" value="C:extracellular region"/>
    <property type="evidence" value="ECO:0007669"/>
    <property type="project" value="UniProtKB-SubCell"/>
</dbReference>
<keyword evidence="3 5" id="KW-0964">Secreted</keyword>
<name>A0A9W6UC11_9STRA</name>
<reference evidence="6" key="1">
    <citation type="submission" date="2023-04" db="EMBL/GenBank/DDBJ databases">
        <title>Phytophthora lilii NBRC 32176.</title>
        <authorList>
            <person name="Ichikawa N."/>
            <person name="Sato H."/>
            <person name="Tonouchi N."/>
        </authorList>
    </citation>
    <scope>NUCLEOTIDE SEQUENCE</scope>
    <source>
        <strain evidence="6">NBRC 32176</strain>
    </source>
</reference>
<organism evidence="6 7">
    <name type="scientific">Phytophthora lilii</name>
    <dbReference type="NCBI Taxonomy" id="2077276"/>
    <lineage>
        <taxon>Eukaryota</taxon>
        <taxon>Sar</taxon>
        <taxon>Stramenopiles</taxon>
        <taxon>Oomycota</taxon>
        <taxon>Peronosporomycetes</taxon>
        <taxon>Peronosporales</taxon>
        <taxon>Peronosporaceae</taxon>
        <taxon>Phytophthora</taxon>
    </lineage>
</organism>